<dbReference type="OrthoDB" id="9861983at2"/>
<dbReference type="AlphaFoldDB" id="A0A108UAS3"/>
<comment type="caution">
    <text evidence="2">The sequence shown here is derived from an EMBL/GenBank/DDBJ whole genome shotgun (WGS) entry which is preliminary data.</text>
</comment>
<feature type="compositionally biased region" description="Polar residues" evidence="1">
    <location>
        <begin position="509"/>
        <end position="521"/>
    </location>
</feature>
<sequence>MADPREPSFSPGYLPHGYDSRGQLLFDLARTDIVSAITDDSFTADERVQLVKDLASRDPGILFPPGKFFTDFRSDEQVEIDRGNVGKALDLAIRDPSIDAGDLQAIAAGGGPNGQQRLLSLLQEGGGGPGSGVEKYADALWQNRGEPGNGNAAAVAAIAYVSDPKLSEGKLGTPEERRQAFEALIAFNEQAPYAKMDEPEAGQMKRQALEAAATLFAKHGPELIDAYTTVPGNTTPLAKFLSQTLYNPDAKDMAVQVKGADGTTVSKDLPSAVGDVLKQAAADRIAGADVPDRVGQDGPSREQERELTKLARLGAAVTSGASMAWDAYKDKIQANEESRKDFMDLVGKGLGVLPGGGVVREVGEEATKRAIDTLSHAFVNNPGAPNVEIAGALNRYYAGLVEDLANKRNQSGLTSDTYGKAYDQEMNGIHRDRDMARGKSADAATRGTDVPVQLTALDAVDRLSAALRSGDRGAYRQDLAVLAAADGGQLREGASATVAEQDKRAKDQATPSNDQNAQLAQAETAPTVRRM</sequence>
<organism evidence="2 3">
    <name type="scientific">Lysobacter capsici AZ78</name>
    <dbReference type="NCBI Taxonomy" id="1444315"/>
    <lineage>
        <taxon>Bacteria</taxon>
        <taxon>Pseudomonadati</taxon>
        <taxon>Pseudomonadota</taxon>
        <taxon>Gammaproteobacteria</taxon>
        <taxon>Lysobacterales</taxon>
        <taxon>Lysobacteraceae</taxon>
        <taxon>Lysobacter</taxon>
    </lineage>
</organism>
<name>A0A108UAS3_9GAMM</name>
<dbReference type="Proteomes" id="UP000023435">
    <property type="component" value="Unassembled WGS sequence"/>
</dbReference>
<dbReference type="RefSeq" id="WP_060410549.1">
    <property type="nucleotide sequence ID" value="NZ_JAJA02000001.1"/>
</dbReference>
<reference evidence="2 3" key="1">
    <citation type="journal article" date="2014" name="Genome Announc.">
        <title>Draft Genome Sequence of Lysobacter capsici AZ78, a Bacterium Antagonistic to Plant-Pathogenic Oomycetes.</title>
        <authorList>
            <person name="Puopolo G."/>
            <person name="Sonego P."/>
            <person name="Engelen K."/>
            <person name="Pertot I."/>
        </authorList>
    </citation>
    <scope>NUCLEOTIDE SEQUENCE [LARGE SCALE GENOMIC DNA]</scope>
    <source>
        <strain evidence="2 3">AZ78</strain>
    </source>
</reference>
<keyword evidence="3" id="KW-1185">Reference proteome</keyword>
<accession>A0A108UAS3</accession>
<gene>
    <name evidence="2" type="ORF">AZ78_3265</name>
</gene>
<evidence type="ECO:0000313" key="2">
    <source>
        <dbReference type="EMBL" id="KWS05713.1"/>
    </source>
</evidence>
<proteinExistence type="predicted"/>
<evidence type="ECO:0000256" key="1">
    <source>
        <dbReference type="SAM" id="MobiDB-lite"/>
    </source>
</evidence>
<protein>
    <submittedName>
        <fullName evidence="2">Uncharacterized protein</fullName>
    </submittedName>
</protein>
<dbReference type="EMBL" id="JAJA02000001">
    <property type="protein sequence ID" value="KWS05713.1"/>
    <property type="molecule type" value="Genomic_DNA"/>
</dbReference>
<evidence type="ECO:0000313" key="3">
    <source>
        <dbReference type="Proteomes" id="UP000023435"/>
    </source>
</evidence>
<feature type="region of interest" description="Disordered" evidence="1">
    <location>
        <begin position="492"/>
        <end position="531"/>
    </location>
</feature>